<dbReference type="InterPro" id="IPR025885">
    <property type="entry name" value="PapC_N"/>
</dbReference>
<keyword evidence="4" id="KW-1134">Transmembrane beta strand</keyword>
<evidence type="ECO:0000256" key="8">
    <source>
        <dbReference type="ARBA" id="ARBA00023237"/>
    </source>
</evidence>
<dbReference type="Gene3D" id="3.10.20.410">
    <property type="match status" value="1"/>
</dbReference>
<dbReference type="Proteomes" id="UP000591803">
    <property type="component" value="Unassembled WGS sequence"/>
</dbReference>
<evidence type="ECO:0000256" key="5">
    <source>
        <dbReference type="ARBA" id="ARBA00022692"/>
    </source>
</evidence>
<dbReference type="SUPFAM" id="SSF141729">
    <property type="entry name" value="FimD N-terminal domain-like"/>
    <property type="match status" value="1"/>
</dbReference>
<accession>A0A7W3H9C8</accession>
<proteinExistence type="inferred from homology"/>
<evidence type="ECO:0000259" key="11">
    <source>
        <dbReference type="Pfam" id="PF13953"/>
    </source>
</evidence>
<dbReference type="InterPro" id="IPR043142">
    <property type="entry name" value="PapC-like_C_sf"/>
</dbReference>
<dbReference type="PANTHER" id="PTHR30451:SF3">
    <property type="entry name" value="OUTER MEMBRANE USHER PROTEIN HTRE-RELATED"/>
    <property type="match status" value="1"/>
</dbReference>
<dbReference type="Pfam" id="PF13954">
    <property type="entry name" value="PapC_N"/>
    <property type="match status" value="1"/>
</dbReference>
<dbReference type="PROSITE" id="PS01151">
    <property type="entry name" value="FIMBRIAL_USHER"/>
    <property type="match status" value="1"/>
</dbReference>
<evidence type="ECO:0000256" key="9">
    <source>
        <dbReference type="RuleBase" id="RU003884"/>
    </source>
</evidence>
<keyword evidence="9" id="KW-1029">Fimbrium biogenesis</keyword>
<evidence type="ECO:0000256" key="3">
    <source>
        <dbReference type="ARBA" id="ARBA00022448"/>
    </source>
</evidence>
<dbReference type="InterPro" id="IPR037224">
    <property type="entry name" value="PapC_N_sf"/>
</dbReference>
<feature type="signal peptide" evidence="10">
    <location>
        <begin position="1"/>
        <end position="22"/>
    </location>
</feature>
<feature type="domain" description="PapC N-terminal" evidence="12">
    <location>
        <begin position="34"/>
        <end position="172"/>
    </location>
</feature>
<dbReference type="Pfam" id="PF00577">
    <property type="entry name" value="Usher"/>
    <property type="match status" value="1"/>
</dbReference>
<dbReference type="InterPro" id="IPR025949">
    <property type="entry name" value="PapC-like_C"/>
</dbReference>
<protein>
    <submittedName>
        <fullName evidence="13">Outer membrane usher protein</fullName>
    </submittedName>
</protein>
<sequence>MLFRRSLLCTAIYIALQSPVMAEKVSPVLADDVEFNDQFLFNTGSNIDVSRYSKGNPVPPGTYKTQILLNGQRKLLGDFTFNDNGTPRATPCFTSKLLTQIGVKTAGMDLESAECVDLAKQFPQSSWNYDIGTQELSLSMPQIYVLKNPNGYVDPSLWQDGIPVAMFSYDLNSWHSENSGSSSDSAYAGLKYGANFGAWHLRARGNANWDKDNGSEYSSQDIYLQRDITALRSQFLVSDSFTRGDAFDSFSLRGVRFYNDDRMLPCGASTFAPEIRGVAKSNAKVTIKQSGSKIYETTVPPGPFAINDLSTTGYGSNLDVSIEEADGSVRTFSVPYSSVTQMLRPGYGRWDVGAGELHDNGLKEKPRLGYASGYYGLNNTFTVYTGAQYMDVGYYAGLLGIATNTPVGAFAFDITHSNTSIDDLDTLTGQSYRITWSKLIEDSQTSFNIAAYRFSTENYMSLRDAATLNDNVKHNGSDANNEFSNFQRMKNQFQINISQPVSLWDSSSGNLYVNGSWEDYWNKSSSTSQYSIGYSDSFSWASYSLSVQRTYNEYGDKDDSVYLSLSIPLENLFGRNKRPLGFSTVNMSVNSDLKSNNNFATSANGNTDDYRFNYSVNTSANRSDSGSINQVGGYGSYNSSLGPLSVSASASDDNSRQYSLSYSGGMLLHSGGLTLAPNSIGDTDTLALVHASGAKGARLTNGDGEINRFGYAIQPYLSAYRENNVGINIDKMEHDVEVKNTSSVVIPRSGAVVRVDFETDEGRSLLLELQRTDNGFIPLGADVQNEKGESIGTVGQAGMAYVRGVVDSGKLLVIWGSGSDGRCTVNYQLDSEKAEQKVGLTRLLSNQRCQM</sequence>
<dbReference type="GO" id="GO:0015473">
    <property type="term" value="F:fimbrial usher porin activity"/>
    <property type="evidence" value="ECO:0007669"/>
    <property type="project" value="InterPro"/>
</dbReference>
<dbReference type="GO" id="GO:0009297">
    <property type="term" value="P:pilus assembly"/>
    <property type="evidence" value="ECO:0007669"/>
    <property type="project" value="InterPro"/>
</dbReference>
<dbReference type="EMBL" id="JABXRI010000001">
    <property type="protein sequence ID" value="MBA8062192.1"/>
    <property type="molecule type" value="Genomic_DNA"/>
</dbReference>
<dbReference type="InterPro" id="IPR042186">
    <property type="entry name" value="FimD_plug_dom"/>
</dbReference>
<dbReference type="AlphaFoldDB" id="A0A7W3H9C8"/>
<evidence type="ECO:0000313" key="14">
    <source>
        <dbReference type="Proteomes" id="UP000591803"/>
    </source>
</evidence>
<keyword evidence="7 9" id="KW-0472">Membrane</keyword>
<keyword evidence="3 9" id="KW-0813">Transport</keyword>
<evidence type="ECO:0000256" key="7">
    <source>
        <dbReference type="ARBA" id="ARBA00023136"/>
    </source>
</evidence>
<evidence type="ECO:0000256" key="1">
    <source>
        <dbReference type="ARBA" id="ARBA00004571"/>
    </source>
</evidence>
<keyword evidence="8 9" id="KW-0998">Cell outer membrane</keyword>
<keyword evidence="5 9" id="KW-0812">Transmembrane</keyword>
<dbReference type="Gene3D" id="2.60.40.2610">
    <property type="entry name" value="Outer membrane usher protein FimD, plug domain"/>
    <property type="match status" value="1"/>
</dbReference>
<name>A0A7W3H9C8_CITFR</name>
<dbReference type="InterPro" id="IPR018030">
    <property type="entry name" value="Fimbrial_membr_usher_CS"/>
</dbReference>
<reference evidence="13 14" key="1">
    <citation type="submission" date="2020-06" db="EMBL/GenBank/DDBJ databases">
        <title>REHAB project genomes.</title>
        <authorList>
            <person name="Shaw L.P."/>
        </authorList>
    </citation>
    <scope>NUCLEOTIDE SEQUENCE [LARGE SCALE GENOMIC DNA]</scope>
    <source>
        <strain evidence="13 14">RHBSTW-00116</strain>
    </source>
</reference>
<evidence type="ECO:0000256" key="6">
    <source>
        <dbReference type="ARBA" id="ARBA00022729"/>
    </source>
</evidence>
<feature type="chain" id="PRO_5030639943" evidence="10">
    <location>
        <begin position="23"/>
        <end position="851"/>
    </location>
</feature>
<keyword evidence="6 10" id="KW-0732">Signal</keyword>
<gene>
    <name evidence="13" type="ORF">HV077_07215</name>
</gene>
<evidence type="ECO:0000256" key="4">
    <source>
        <dbReference type="ARBA" id="ARBA00022452"/>
    </source>
</evidence>
<dbReference type="NCBIfam" id="NF007337">
    <property type="entry name" value="PRK09828.1"/>
    <property type="match status" value="1"/>
</dbReference>
<evidence type="ECO:0000259" key="12">
    <source>
        <dbReference type="Pfam" id="PF13954"/>
    </source>
</evidence>
<evidence type="ECO:0000256" key="2">
    <source>
        <dbReference type="ARBA" id="ARBA00008064"/>
    </source>
</evidence>
<feature type="domain" description="PapC-like C-terminal" evidence="11">
    <location>
        <begin position="766"/>
        <end position="830"/>
    </location>
</feature>
<comment type="similarity">
    <text evidence="2 9">Belongs to the fimbrial export usher family.</text>
</comment>
<dbReference type="Gene3D" id="2.60.40.2070">
    <property type="match status" value="1"/>
</dbReference>
<evidence type="ECO:0000313" key="13">
    <source>
        <dbReference type="EMBL" id="MBA8062192.1"/>
    </source>
</evidence>
<comment type="subcellular location">
    <subcellularLocation>
        <location evidence="1 9">Cell outer membrane</location>
        <topology evidence="1 9">Multi-pass membrane protein</topology>
    </subcellularLocation>
</comment>
<dbReference type="GO" id="GO:0009279">
    <property type="term" value="C:cell outer membrane"/>
    <property type="evidence" value="ECO:0007669"/>
    <property type="project" value="UniProtKB-SubCell"/>
</dbReference>
<dbReference type="FunFam" id="2.60.40.3110:FF:000001">
    <property type="entry name" value="Putative fimbrial outer membrane usher"/>
    <property type="match status" value="1"/>
</dbReference>
<comment type="caution">
    <text evidence="13">The sequence shown here is derived from an EMBL/GenBank/DDBJ whole genome shotgun (WGS) entry which is preliminary data.</text>
</comment>
<dbReference type="PANTHER" id="PTHR30451">
    <property type="entry name" value="OUTER MEMBRANE USHER PROTEIN"/>
    <property type="match status" value="1"/>
</dbReference>
<dbReference type="InterPro" id="IPR000015">
    <property type="entry name" value="Fimb_usher"/>
</dbReference>
<organism evidence="13 14">
    <name type="scientific">Citrobacter freundii</name>
    <dbReference type="NCBI Taxonomy" id="546"/>
    <lineage>
        <taxon>Bacteria</taxon>
        <taxon>Pseudomonadati</taxon>
        <taxon>Pseudomonadota</taxon>
        <taxon>Gammaproteobacteria</taxon>
        <taxon>Enterobacterales</taxon>
        <taxon>Enterobacteriaceae</taxon>
        <taxon>Citrobacter</taxon>
        <taxon>Citrobacter freundii complex</taxon>
    </lineage>
</organism>
<dbReference type="Pfam" id="PF13953">
    <property type="entry name" value="PapC_C"/>
    <property type="match status" value="1"/>
</dbReference>
<dbReference type="Gene3D" id="2.60.40.3110">
    <property type="match status" value="1"/>
</dbReference>
<evidence type="ECO:0000256" key="10">
    <source>
        <dbReference type="SAM" id="SignalP"/>
    </source>
</evidence>